<gene>
    <name evidence="2" type="ORF">CBM2634_U100004</name>
</gene>
<dbReference type="Proteomes" id="UP000256805">
    <property type="component" value="Unassembled WGS sequence"/>
</dbReference>
<evidence type="ECO:0000313" key="3">
    <source>
        <dbReference type="Proteomes" id="UP000256805"/>
    </source>
</evidence>
<organism evidence="2 3">
    <name type="scientific">Cupriavidus taiwanensis</name>
    <dbReference type="NCBI Taxonomy" id="164546"/>
    <lineage>
        <taxon>Bacteria</taxon>
        <taxon>Pseudomonadati</taxon>
        <taxon>Pseudomonadota</taxon>
        <taxon>Betaproteobacteria</taxon>
        <taxon>Burkholderiales</taxon>
        <taxon>Burkholderiaceae</taxon>
        <taxon>Cupriavidus</taxon>
    </lineage>
</organism>
<dbReference type="RefSeq" id="WP_116386295.1">
    <property type="nucleotide sequence ID" value="NZ_OVTA01000073.1"/>
</dbReference>
<sequence length="536" mass="58030">MAMLNLAVFEREKLRVAPDEVVTRLRRLAREATKPQSRTEGVDPRSSPAASASDGIGGGGGTGEGNVGGEVEGVRAGAAGQGASLELRSGRDETGALLITEAEAAALEALNKTQKGFCEREGSRLTLAMYCGLILLPGSGGARRRGPRARSEGRGGAEGVTLEILPKIWGAIERQGSDATSLLDASEKDARQALTRARRALLRLLQSGGELPISPIDAAPQDADQAPLLDLFIRSFLREALRVAKGGLLTRYIEVTDDQPVIRGRLHLAESERLARTHPGLWRCTRDDLSIDNPYNQALLAAIERVRPHARRRATERLWLEARACFGEVFPVRFKLEAIDRLKRGRESARYDEALRWARLLLALLSPTLAGGAAPAPALLFNMQALFEHWVVRHERAAAPEGIAVALKGSSRELAAIAWGGADAGRPAGPGVARAFRQMPDISLWARGANRDSDSPEAIVDAKWKWIDPARADWGVSDNDARQALAYLLRYECDRARLAYPVLSGSRLPEAGPPTFWIDARGHAVSIEVDLVPIDV</sequence>
<feature type="compositionally biased region" description="Gly residues" evidence="1">
    <location>
        <begin position="55"/>
        <end position="71"/>
    </location>
</feature>
<evidence type="ECO:0000256" key="1">
    <source>
        <dbReference type="SAM" id="MobiDB-lite"/>
    </source>
</evidence>
<dbReference type="PANTHER" id="PTHR38733">
    <property type="entry name" value="PROTEIN MCRC"/>
    <property type="match status" value="1"/>
</dbReference>
<dbReference type="Pfam" id="PF10117">
    <property type="entry name" value="McrBC"/>
    <property type="match status" value="1"/>
</dbReference>
<protein>
    <submittedName>
        <fullName evidence="2">Putative McrBC 5-methylcytosine restriction subunit McrC</fullName>
    </submittedName>
</protein>
<accession>A0A375JD19</accession>
<reference evidence="2 3" key="1">
    <citation type="submission" date="2018-01" db="EMBL/GenBank/DDBJ databases">
        <authorList>
            <person name="Gaut B.S."/>
            <person name="Morton B.R."/>
            <person name="Clegg M.T."/>
            <person name="Duvall M.R."/>
        </authorList>
    </citation>
    <scope>NUCLEOTIDE SEQUENCE [LARGE SCALE GENOMIC DNA]</scope>
    <source>
        <strain evidence="2">Cupriavidus taiwanensis cmp 52</strain>
    </source>
</reference>
<proteinExistence type="predicted"/>
<dbReference type="InterPro" id="IPR019292">
    <property type="entry name" value="McrC"/>
</dbReference>
<dbReference type="EMBL" id="OVTA01000073">
    <property type="protein sequence ID" value="SPS02461.1"/>
    <property type="molecule type" value="Genomic_DNA"/>
</dbReference>
<name>A0A375JD19_9BURK</name>
<evidence type="ECO:0000313" key="2">
    <source>
        <dbReference type="EMBL" id="SPS02461.1"/>
    </source>
</evidence>
<dbReference type="AlphaFoldDB" id="A0A375JD19"/>
<dbReference type="PANTHER" id="PTHR38733:SF1">
    <property type="entry name" value="TYPE IV METHYL-DIRECTED RESTRICTION ENZYME ECOKMCRBC"/>
    <property type="match status" value="1"/>
</dbReference>
<feature type="region of interest" description="Disordered" evidence="1">
    <location>
        <begin position="31"/>
        <end position="71"/>
    </location>
</feature>